<dbReference type="InterPro" id="IPR002881">
    <property type="entry name" value="DUF58"/>
</dbReference>
<dbReference type="Pfam" id="PF01882">
    <property type="entry name" value="DUF58"/>
    <property type="match status" value="1"/>
</dbReference>
<evidence type="ECO:0000313" key="4">
    <source>
        <dbReference type="Proteomes" id="UP000243650"/>
    </source>
</evidence>
<keyword evidence="4" id="KW-1185">Reference proteome</keyword>
<reference evidence="3 4" key="1">
    <citation type="submission" date="2018-03" db="EMBL/GenBank/DDBJ databases">
        <title>Bacillus urumqiensis sp. nov., a moderately haloalkaliphilic bacterium isolated from a salt lake.</title>
        <authorList>
            <person name="Zhao B."/>
            <person name="Liao Z."/>
        </authorList>
    </citation>
    <scope>NUCLEOTIDE SEQUENCE [LARGE SCALE GENOMIC DNA]</scope>
    <source>
        <strain evidence="3 4">BZ-SZ-XJ18</strain>
    </source>
</reference>
<comment type="caution">
    <text evidence="3">The sequence shown here is derived from an EMBL/GenBank/DDBJ whole genome shotgun (WGS) entry which is preliminary data.</text>
</comment>
<feature type="transmembrane region" description="Helical" evidence="1">
    <location>
        <begin position="12"/>
        <end position="30"/>
    </location>
</feature>
<dbReference type="EMBL" id="PVNS01000004">
    <property type="protein sequence ID" value="PRO66263.1"/>
    <property type="molecule type" value="Genomic_DNA"/>
</dbReference>
<dbReference type="OrthoDB" id="140416at2"/>
<evidence type="ECO:0000256" key="1">
    <source>
        <dbReference type="SAM" id="Phobius"/>
    </source>
</evidence>
<proteinExistence type="predicted"/>
<keyword evidence="1" id="KW-1133">Transmembrane helix</keyword>
<dbReference type="AlphaFoldDB" id="A0A2P6MJ35"/>
<keyword evidence="1" id="KW-0812">Transmembrane</keyword>
<protein>
    <submittedName>
        <fullName evidence="3">DUF58 domain-containing protein</fullName>
    </submittedName>
</protein>
<gene>
    <name evidence="3" type="ORF">C6I21_05530</name>
</gene>
<keyword evidence="1" id="KW-0472">Membrane</keyword>
<accession>A0A2P6MJ35</accession>
<dbReference type="PANTHER" id="PTHR34351">
    <property type="entry name" value="SLR1927 PROTEIN-RELATED"/>
    <property type="match status" value="1"/>
</dbReference>
<organism evidence="3 4">
    <name type="scientific">Alkalicoccus urumqiensis</name>
    <name type="common">Bacillus urumqiensis</name>
    <dbReference type="NCBI Taxonomy" id="1548213"/>
    <lineage>
        <taxon>Bacteria</taxon>
        <taxon>Bacillati</taxon>
        <taxon>Bacillota</taxon>
        <taxon>Bacilli</taxon>
        <taxon>Bacillales</taxon>
        <taxon>Bacillaceae</taxon>
        <taxon>Alkalicoccus</taxon>
    </lineage>
</organism>
<sequence length="411" mass="47192">MKQIGKWLTRLLKLLIILAAAGGLFSYAMFQGNFVSWFLFYSVAVLLLLMFLYALLPLGKITVDRNGLNGAQQSGSPCTVTIRIRRSLLFPFLYLAVEDIVDEELQRQLPGGALKKIFYSTASRELMYTYHVPELKRGRYRGYGIRLQTSDMFGVFTKSRFLPLADELLVYPKHHEIQGWDVYERSETETKQSLQDMVEDRTAIAGAREYEPGDRLTSLDWKASARAGKLMTKEFEEFIGRQFLVVWDNRLESDAFAGQDAYEKGIELAASIIMYAYREHLQVGMWAVGSSVVQYPVGFSEEQRRRMMAWLAQARPSPESSFVKAVQPLEQEIPDGVTLVYITARLDDSVVEQLRRLAGRQVRMVCALMDKQQENEAWETRRLEQVRSFGIQTYLLQRGSLHQESGESRRN</sequence>
<feature type="transmembrane region" description="Helical" evidence="1">
    <location>
        <begin position="36"/>
        <end position="56"/>
    </location>
</feature>
<evidence type="ECO:0000259" key="2">
    <source>
        <dbReference type="Pfam" id="PF01882"/>
    </source>
</evidence>
<dbReference type="RefSeq" id="WP_105958453.1">
    <property type="nucleotide sequence ID" value="NZ_PVNS01000004.1"/>
</dbReference>
<feature type="domain" description="DUF58" evidence="2">
    <location>
        <begin position="207"/>
        <end position="373"/>
    </location>
</feature>
<dbReference type="Proteomes" id="UP000243650">
    <property type="component" value="Unassembled WGS sequence"/>
</dbReference>
<name>A0A2P6MJ35_ALKUR</name>
<dbReference type="PANTHER" id="PTHR34351:SF2">
    <property type="entry name" value="DUF58 DOMAIN-CONTAINING PROTEIN"/>
    <property type="match status" value="1"/>
</dbReference>
<evidence type="ECO:0000313" key="3">
    <source>
        <dbReference type="EMBL" id="PRO66263.1"/>
    </source>
</evidence>